<comment type="caution">
    <text evidence="2">The sequence shown here is derived from an EMBL/GenBank/DDBJ whole genome shotgun (WGS) entry which is preliminary data.</text>
</comment>
<reference evidence="2 3" key="1">
    <citation type="submission" date="2021-06" db="EMBL/GenBank/DDBJ databases">
        <authorList>
            <person name="Kallberg Y."/>
            <person name="Tangrot J."/>
            <person name="Rosling A."/>
        </authorList>
    </citation>
    <scope>NUCLEOTIDE SEQUENCE [LARGE SCALE GENOMIC DNA]</scope>
    <source>
        <strain evidence="2 3">120-4 pot B 10/14</strain>
    </source>
</reference>
<dbReference type="EMBL" id="CAJVQB010039914">
    <property type="protein sequence ID" value="CAG8827853.1"/>
    <property type="molecule type" value="Genomic_DNA"/>
</dbReference>
<dbReference type="Proteomes" id="UP000789901">
    <property type="component" value="Unassembled WGS sequence"/>
</dbReference>
<accession>A0ABN7WD12</accession>
<proteinExistence type="predicted"/>
<feature type="non-terminal residue" evidence="2">
    <location>
        <position position="327"/>
    </location>
</feature>
<feature type="compositionally biased region" description="Basic residues" evidence="1">
    <location>
        <begin position="314"/>
        <end position="327"/>
    </location>
</feature>
<feature type="region of interest" description="Disordered" evidence="1">
    <location>
        <begin position="307"/>
        <end position="327"/>
    </location>
</feature>
<protein>
    <submittedName>
        <fullName evidence="2">21152_t:CDS:1</fullName>
    </submittedName>
</protein>
<evidence type="ECO:0000313" key="2">
    <source>
        <dbReference type="EMBL" id="CAG8827853.1"/>
    </source>
</evidence>
<keyword evidence="3" id="KW-1185">Reference proteome</keyword>
<organism evidence="2 3">
    <name type="scientific">Gigaspora margarita</name>
    <dbReference type="NCBI Taxonomy" id="4874"/>
    <lineage>
        <taxon>Eukaryota</taxon>
        <taxon>Fungi</taxon>
        <taxon>Fungi incertae sedis</taxon>
        <taxon>Mucoromycota</taxon>
        <taxon>Glomeromycotina</taxon>
        <taxon>Glomeromycetes</taxon>
        <taxon>Diversisporales</taxon>
        <taxon>Gigasporaceae</taxon>
        <taxon>Gigaspora</taxon>
    </lineage>
</organism>
<evidence type="ECO:0000256" key="1">
    <source>
        <dbReference type="SAM" id="MobiDB-lite"/>
    </source>
</evidence>
<name>A0ABN7WD12_GIGMA</name>
<evidence type="ECO:0000313" key="3">
    <source>
        <dbReference type="Proteomes" id="UP000789901"/>
    </source>
</evidence>
<gene>
    <name evidence="2" type="ORF">GMARGA_LOCUS29534</name>
</gene>
<sequence>MNSFGNYEIVDYDLYRGPNALEKFVDKLEVELAEIQADLLSLVEIIMEPGDYITFNETIECHICEKPFIDLAPEVLQQFKEAKYQLLEYKKYEPYMKNDHPKKKNMQKKYQQALSNLNCKVKDHDHISKKYRGLAHNASPEKQIVPKNWLSPNNERLVHDKEVRGRKYTSEEKLLQTLLPKKNYIVYYQVLQIYMKFGMKVTKILDYIEENIRKCKIAKANKEEFEVMHYKLKNNTVFRKQMENVRFKAFKEKITAVHMLKNIFDLDYFGDLFLIKDETKRDLIDKSVCLKLKMYLVLSTDHNPNTPKTEAKFKKDKFKKHGIQKAK</sequence>